<evidence type="ECO:0000256" key="4">
    <source>
        <dbReference type="ARBA" id="ARBA00001947"/>
    </source>
</evidence>
<dbReference type="OrthoDB" id="1927044at2759"/>
<dbReference type="HAMAP" id="MF_02227">
    <property type="entry name" value="RPE"/>
    <property type="match status" value="1"/>
</dbReference>
<keyword evidence="11" id="KW-0862">Zinc</keyword>
<dbReference type="NCBIfam" id="NF004076">
    <property type="entry name" value="PRK05581.1-4"/>
    <property type="match status" value="1"/>
</dbReference>
<accession>A0A9P0D7Z8</accession>
<dbReference type="AlphaFoldDB" id="A0A9P0D7Z8"/>
<feature type="non-terminal residue" evidence="14">
    <location>
        <position position="1"/>
    </location>
</feature>
<dbReference type="GO" id="GO:0046872">
    <property type="term" value="F:metal ion binding"/>
    <property type="evidence" value="ECO:0007669"/>
    <property type="project" value="UniProtKB-KW"/>
</dbReference>
<comment type="pathway">
    <text evidence="6">Carbohydrate degradation; pentose phosphate pathway; D-xylulose 5-phosphate from D-ribulose 5-phosphate (non-oxidative stage): step 1/1.</text>
</comment>
<dbReference type="PANTHER" id="PTHR11749">
    <property type="entry name" value="RIBULOSE-5-PHOSPHATE-3-EPIMERASE"/>
    <property type="match status" value="1"/>
</dbReference>
<comment type="cofactor">
    <cofactor evidence="2">
        <name>Mn(2+)</name>
        <dbReference type="ChEBI" id="CHEBI:29035"/>
    </cofactor>
</comment>
<dbReference type="FunFam" id="3.20.20.70:FF:000074">
    <property type="entry name" value="Ribulose-phosphate 3-epimerase"/>
    <property type="match status" value="1"/>
</dbReference>
<reference evidence="14" key="1">
    <citation type="submission" date="2022-01" db="EMBL/GenBank/DDBJ databases">
        <authorList>
            <person name="King R."/>
        </authorList>
    </citation>
    <scope>NUCLEOTIDE SEQUENCE</scope>
</reference>
<keyword evidence="15" id="KW-1185">Reference proteome</keyword>
<dbReference type="GO" id="GO:0005975">
    <property type="term" value="P:carbohydrate metabolic process"/>
    <property type="evidence" value="ECO:0007669"/>
    <property type="project" value="InterPro"/>
</dbReference>
<dbReference type="Gene3D" id="3.20.20.70">
    <property type="entry name" value="Aldolase class I"/>
    <property type="match status" value="1"/>
</dbReference>
<gene>
    <name evidence="14" type="ORF">PSYICH_LOCUS12911</name>
</gene>
<dbReference type="SUPFAM" id="SSF51366">
    <property type="entry name" value="Ribulose-phoshate binding barrel"/>
    <property type="match status" value="1"/>
</dbReference>
<comment type="cofactor">
    <cofactor evidence="4">
        <name>Zn(2+)</name>
        <dbReference type="ChEBI" id="CHEBI:29105"/>
    </cofactor>
</comment>
<evidence type="ECO:0000256" key="8">
    <source>
        <dbReference type="ARBA" id="ARBA00013188"/>
    </source>
</evidence>
<protein>
    <recommendedName>
        <fullName evidence="9">Ribulose-phosphate 3-epimerase</fullName>
        <ecNumber evidence="8">5.1.3.1</ecNumber>
    </recommendedName>
    <alternativeName>
        <fullName evidence="13">RPE</fullName>
    </alternativeName>
</protein>
<evidence type="ECO:0000256" key="7">
    <source>
        <dbReference type="ARBA" id="ARBA00009541"/>
    </source>
</evidence>
<dbReference type="Proteomes" id="UP001153636">
    <property type="component" value="Chromosome 6"/>
</dbReference>
<organism evidence="14 15">
    <name type="scientific">Psylliodes chrysocephalus</name>
    <dbReference type="NCBI Taxonomy" id="3402493"/>
    <lineage>
        <taxon>Eukaryota</taxon>
        <taxon>Metazoa</taxon>
        <taxon>Ecdysozoa</taxon>
        <taxon>Arthropoda</taxon>
        <taxon>Hexapoda</taxon>
        <taxon>Insecta</taxon>
        <taxon>Pterygota</taxon>
        <taxon>Neoptera</taxon>
        <taxon>Endopterygota</taxon>
        <taxon>Coleoptera</taxon>
        <taxon>Polyphaga</taxon>
        <taxon>Cucujiformia</taxon>
        <taxon>Chrysomeloidea</taxon>
        <taxon>Chrysomelidae</taxon>
        <taxon>Galerucinae</taxon>
        <taxon>Alticini</taxon>
        <taxon>Psylliodes</taxon>
    </lineage>
</organism>
<sequence length="280" mass="31150">FTLVHNAPTANERTLSQSIKTEHSFFCNFSCQFVNVITKSKVTHISRLVKKTMENKLKCKIGPSVLNSDLSQLYLESQKLLDNGADYLHLDVMDGNFVPNLTFGHPVVKCLRKKIPTAFFETHMMVQNPEQWIEPMNNAGVNLYTFHIEPVINDVIKVCRKIRESGMRVGLALKPGTGIEDVRCYIDHADVILVMTVEPGFGGQKFLSEMMPKVQWLRHNYPLLDIEVDGGVGLNTITACAEAGANMIVSGTAIIDSIDQAAVMASLRETVESSIHKCNV</sequence>
<evidence type="ECO:0000256" key="6">
    <source>
        <dbReference type="ARBA" id="ARBA00005016"/>
    </source>
</evidence>
<comment type="cofactor">
    <cofactor evidence="5">
        <name>Fe(2+)</name>
        <dbReference type="ChEBI" id="CHEBI:29033"/>
    </cofactor>
</comment>
<evidence type="ECO:0000313" key="14">
    <source>
        <dbReference type="EMBL" id="CAH1112060.1"/>
    </source>
</evidence>
<evidence type="ECO:0000256" key="9">
    <source>
        <dbReference type="ARBA" id="ARBA00013920"/>
    </source>
</evidence>
<comment type="catalytic activity">
    <reaction evidence="1">
        <text>D-ribulose 5-phosphate = D-xylulose 5-phosphate</text>
        <dbReference type="Rhea" id="RHEA:13677"/>
        <dbReference type="ChEBI" id="CHEBI:57737"/>
        <dbReference type="ChEBI" id="CHEBI:58121"/>
        <dbReference type="EC" id="5.1.3.1"/>
    </reaction>
</comment>
<dbReference type="InterPro" id="IPR026019">
    <property type="entry name" value="Ribul_P_3_epim"/>
</dbReference>
<dbReference type="GO" id="GO:0006098">
    <property type="term" value="P:pentose-phosphate shunt"/>
    <property type="evidence" value="ECO:0007669"/>
    <property type="project" value="InterPro"/>
</dbReference>
<keyword evidence="10" id="KW-0479">Metal-binding</keyword>
<keyword evidence="12" id="KW-0413">Isomerase</keyword>
<evidence type="ECO:0000256" key="13">
    <source>
        <dbReference type="ARBA" id="ARBA00029933"/>
    </source>
</evidence>
<dbReference type="InterPro" id="IPR013785">
    <property type="entry name" value="Aldolase_TIM"/>
</dbReference>
<evidence type="ECO:0000256" key="11">
    <source>
        <dbReference type="ARBA" id="ARBA00022833"/>
    </source>
</evidence>
<evidence type="ECO:0000256" key="2">
    <source>
        <dbReference type="ARBA" id="ARBA00001936"/>
    </source>
</evidence>
<dbReference type="EC" id="5.1.3.1" evidence="8"/>
<dbReference type="PROSITE" id="PS01085">
    <property type="entry name" value="RIBUL_P_3_EPIMER_1"/>
    <property type="match status" value="1"/>
</dbReference>
<evidence type="ECO:0000256" key="12">
    <source>
        <dbReference type="ARBA" id="ARBA00023235"/>
    </source>
</evidence>
<comment type="cofactor">
    <cofactor evidence="3">
        <name>Co(2+)</name>
        <dbReference type="ChEBI" id="CHEBI:48828"/>
    </cofactor>
</comment>
<name>A0A9P0D7Z8_9CUCU</name>
<dbReference type="InterPro" id="IPR000056">
    <property type="entry name" value="Ribul_P_3_epim-like"/>
</dbReference>
<evidence type="ECO:0000256" key="1">
    <source>
        <dbReference type="ARBA" id="ARBA00001782"/>
    </source>
</evidence>
<evidence type="ECO:0000256" key="3">
    <source>
        <dbReference type="ARBA" id="ARBA00001941"/>
    </source>
</evidence>
<evidence type="ECO:0000256" key="10">
    <source>
        <dbReference type="ARBA" id="ARBA00022723"/>
    </source>
</evidence>
<dbReference type="EMBL" id="OV651818">
    <property type="protein sequence ID" value="CAH1112060.1"/>
    <property type="molecule type" value="Genomic_DNA"/>
</dbReference>
<dbReference type="PROSITE" id="PS01086">
    <property type="entry name" value="RIBUL_P_3_EPIMER_2"/>
    <property type="match status" value="1"/>
</dbReference>
<dbReference type="CDD" id="cd00429">
    <property type="entry name" value="RPE"/>
    <property type="match status" value="1"/>
</dbReference>
<dbReference type="GO" id="GO:0004750">
    <property type="term" value="F:D-ribulose-phosphate 3-epimerase activity"/>
    <property type="evidence" value="ECO:0007669"/>
    <property type="project" value="UniProtKB-EC"/>
</dbReference>
<comment type="similarity">
    <text evidence="7">Belongs to the ribulose-phosphate 3-epimerase family.</text>
</comment>
<dbReference type="Pfam" id="PF00834">
    <property type="entry name" value="Ribul_P_3_epim"/>
    <property type="match status" value="1"/>
</dbReference>
<proteinExistence type="inferred from homology"/>
<dbReference type="InterPro" id="IPR011060">
    <property type="entry name" value="RibuloseP-bd_barrel"/>
</dbReference>
<evidence type="ECO:0000313" key="15">
    <source>
        <dbReference type="Proteomes" id="UP001153636"/>
    </source>
</evidence>
<evidence type="ECO:0000256" key="5">
    <source>
        <dbReference type="ARBA" id="ARBA00001954"/>
    </source>
</evidence>